<evidence type="ECO:0000256" key="10">
    <source>
        <dbReference type="SAM" id="MobiDB-lite"/>
    </source>
</evidence>
<feature type="region of interest" description="Disordered" evidence="10">
    <location>
        <begin position="1"/>
        <end position="103"/>
    </location>
</feature>
<dbReference type="PROSITE" id="PS51012">
    <property type="entry name" value="ABC_TM2"/>
    <property type="match status" value="1"/>
</dbReference>
<dbReference type="Proteomes" id="UP001596074">
    <property type="component" value="Unassembled WGS sequence"/>
</dbReference>
<keyword evidence="4 9" id="KW-1003">Cell membrane</keyword>
<name>A0ABW0ZRT3_9ACTN</name>
<feature type="compositionally biased region" description="Low complexity" evidence="10">
    <location>
        <begin position="17"/>
        <end position="46"/>
    </location>
</feature>
<evidence type="ECO:0000259" key="11">
    <source>
        <dbReference type="PROSITE" id="PS51012"/>
    </source>
</evidence>
<dbReference type="InterPro" id="IPR047817">
    <property type="entry name" value="ABC2_TM_bact-type"/>
</dbReference>
<dbReference type="PANTHER" id="PTHR30413:SF8">
    <property type="entry name" value="TRANSPORT PERMEASE PROTEIN"/>
    <property type="match status" value="1"/>
</dbReference>
<comment type="subcellular location">
    <subcellularLocation>
        <location evidence="1">Cell inner membrane</location>
        <topology evidence="1">Multi-pass membrane protein</topology>
    </subcellularLocation>
    <subcellularLocation>
        <location evidence="9">Cell membrane</location>
        <topology evidence="9">Multi-pass membrane protein</topology>
    </subcellularLocation>
</comment>
<feature type="transmembrane region" description="Helical" evidence="9">
    <location>
        <begin position="346"/>
        <end position="366"/>
    </location>
</feature>
<dbReference type="RefSeq" id="WP_378281603.1">
    <property type="nucleotide sequence ID" value="NZ_JBHSON010000011.1"/>
</dbReference>
<keyword evidence="3 9" id="KW-0813">Transport</keyword>
<evidence type="ECO:0000313" key="13">
    <source>
        <dbReference type="Proteomes" id="UP001596074"/>
    </source>
</evidence>
<feature type="transmembrane region" description="Helical" evidence="9">
    <location>
        <begin position="166"/>
        <end position="187"/>
    </location>
</feature>
<evidence type="ECO:0000313" key="12">
    <source>
        <dbReference type="EMBL" id="MFC5745984.1"/>
    </source>
</evidence>
<feature type="transmembrane region" description="Helical" evidence="9">
    <location>
        <begin position="277"/>
        <end position="295"/>
    </location>
</feature>
<keyword evidence="13" id="KW-1185">Reference proteome</keyword>
<keyword evidence="7 9" id="KW-1133">Transmembrane helix</keyword>
<dbReference type="InterPro" id="IPR013525">
    <property type="entry name" value="ABC2_TM"/>
</dbReference>
<evidence type="ECO:0000256" key="5">
    <source>
        <dbReference type="ARBA" id="ARBA00022519"/>
    </source>
</evidence>
<dbReference type="PANTHER" id="PTHR30413">
    <property type="entry name" value="INNER MEMBRANE TRANSPORT PERMEASE"/>
    <property type="match status" value="1"/>
</dbReference>
<feature type="transmembrane region" description="Helical" evidence="9">
    <location>
        <begin position="207"/>
        <end position="234"/>
    </location>
</feature>
<feature type="transmembrane region" description="Helical" evidence="9">
    <location>
        <begin position="307"/>
        <end position="326"/>
    </location>
</feature>
<proteinExistence type="inferred from homology"/>
<gene>
    <name evidence="12" type="ORF">ACFPZN_10225</name>
</gene>
<evidence type="ECO:0000256" key="7">
    <source>
        <dbReference type="ARBA" id="ARBA00022989"/>
    </source>
</evidence>
<feature type="transmembrane region" description="Helical" evidence="9">
    <location>
        <begin position="246"/>
        <end position="271"/>
    </location>
</feature>
<keyword evidence="5" id="KW-0997">Cell inner membrane</keyword>
<evidence type="ECO:0000256" key="2">
    <source>
        <dbReference type="ARBA" id="ARBA00007783"/>
    </source>
</evidence>
<comment type="similarity">
    <text evidence="2 9">Belongs to the ABC-2 integral membrane protein family.</text>
</comment>
<dbReference type="EMBL" id="JBHSON010000011">
    <property type="protein sequence ID" value="MFC5745984.1"/>
    <property type="molecule type" value="Genomic_DNA"/>
</dbReference>
<evidence type="ECO:0000256" key="3">
    <source>
        <dbReference type="ARBA" id="ARBA00022448"/>
    </source>
</evidence>
<evidence type="ECO:0000256" key="1">
    <source>
        <dbReference type="ARBA" id="ARBA00004429"/>
    </source>
</evidence>
<dbReference type="Pfam" id="PF01061">
    <property type="entry name" value="ABC2_membrane"/>
    <property type="match status" value="1"/>
</dbReference>
<reference evidence="13" key="1">
    <citation type="journal article" date="2019" name="Int. J. Syst. Evol. Microbiol.">
        <title>The Global Catalogue of Microorganisms (GCM) 10K type strain sequencing project: providing services to taxonomists for standard genome sequencing and annotation.</title>
        <authorList>
            <consortium name="The Broad Institute Genomics Platform"/>
            <consortium name="The Broad Institute Genome Sequencing Center for Infectious Disease"/>
            <person name="Wu L."/>
            <person name="Ma J."/>
        </authorList>
    </citation>
    <scope>NUCLEOTIDE SEQUENCE [LARGE SCALE GENOMIC DNA]</scope>
    <source>
        <strain evidence="13">KCTC 42087</strain>
    </source>
</reference>
<feature type="transmembrane region" description="Helical" evidence="9">
    <location>
        <begin position="139"/>
        <end position="159"/>
    </location>
</feature>
<organism evidence="12 13">
    <name type="scientific">Actinomadura rugatobispora</name>
    <dbReference type="NCBI Taxonomy" id="1994"/>
    <lineage>
        <taxon>Bacteria</taxon>
        <taxon>Bacillati</taxon>
        <taxon>Actinomycetota</taxon>
        <taxon>Actinomycetes</taxon>
        <taxon>Streptosporangiales</taxon>
        <taxon>Thermomonosporaceae</taxon>
        <taxon>Actinomadura</taxon>
    </lineage>
</organism>
<comment type="caution">
    <text evidence="12">The sequence shown here is derived from an EMBL/GenBank/DDBJ whole genome shotgun (WGS) entry which is preliminary data.</text>
</comment>
<evidence type="ECO:0000256" key="6">
    <source>
        <dbReference type="ARBA" id="ARBA00022692"/>
    </source>
</evidence>
<keyword evidence="6 9" id="KW-0812">Transmembrane</keyword>
<feature type="domain" description="ABC transmembrane type-2" evidence="11">
    <location>
        <begin position="133"/>
        <end position="366"/>
    </location>
</feature>
<evidence type="ECO:0000256" key="8">
    <source>
        <dbReference type="ARBA" id="ARBA00023136"/>
    </source>
</evidence>
<evidence type="ECO:0000256" key="9">
    <source>
        <dbReference type="RuleBase" id="RU361157"/>
    </source>
</evidence>
<feature type="compositionally biased region" description="Gly residues" evidence="10">
    <location>
        <begin position="54"/>
        <end position="87"/>
    </location>
</feature>
<keyword evidence="8 9" id="KW-0472">Membrane</keyword>
<accession>A0ABW0ZRT3</accession>
<sequence>MTAAHSDVRPGSGSGSGSASPDGPGHGPAAPTHDETAGQADPGASAAPPPGRAGEPGGLGVPGGAGGLGGSGGPGGAGGSGGGGHEGVPGRTRGLRDPASAGGFREVVQPQRRYLLRLLVRRELKARYKGSLLGLGWSYVRPAMYFAVYFFVVGVFMGMDRVIEDFPVYLFSGMVLVNLFTETLQAATKSVLHNAPLVRKVYLPRELFPTASLLVSLVHFLPGMAILLGGSLVFGWRPTLSGLAGAVVGLAIVVLFGVGLGLLCAAVNVFFHDMEQVVDITMIFVTWSVPMIYPWTHVRDHLPAWAAQIYLTNPLVSAVSLFQRAFWEPGAPGALPPVPALEARTVASLGFAVAVFLTGQWAFASLQKRFAQEL</sequence>
<protein>
    <recommendedName>
        <fullName evidence="9">Transport permease protein</fullName>
    </recommendedName>
</protein>
<evidence type="ECO:0000256" key="4">
    <source>
        <dbReference type="ARBA" id="ARBA00022475"/>
    </source>
</evidence>